<feature type="domain" description="Calcineurin-like phosphoesterase" evidence="1">
    <location>
        <begin position="1"/>
        <end position="209"/>
    </location>
</feature>
<dbReference type="Pfam" id="PF00149">
    <property type="entry name" value="Metallophos"/>
    <property type="match status" value="1"/>
</dbReference>
<dbReference type="HOGENOM" id="CLU_060372_3_0_6"/>
<dbReference type="Gene3D" id="3.60.21.10">
    <property type="match status" value="1"/>
</dbReference>
<dbReference type="PANTHER" id="PTHR37844">
    <property type="entry name" value="SER/THR PROTEIN PHOSPHATASE SUPERFAMILY (AFU_ORTHOLOGUE AFUA_1G14840)"/>
    <property type="match status" value="1"/>
</dbReference>
<accession>I7BY49</accession>
<sequence>MRALIYSDLHLEFKEFQPSRVDVDLVVLAGDINLLSRGVTWANEVFTSPVLYVCGNHEFYRGHLDRTLDKMREAAADHVHVLENQSLIIGDTRFLVATAWTDFTSTGDYRVAMQLCGEWMNDFRSIRIGDEYRKLRPADLIARNIATREFLVTELAKDFAGKTVVVTHHCPIPEVNGHNNEGHLGAAYFNEWHDLVAQADVWIFGHTHRRVDVVVSGCRIISNPRGYPGEPTGFVPDFVVDI</sequence>
<organism evidence="2">
    <name type="scientific">Pseudomonas putida (strain DOT-T1E)</name>
    <dbReference type="NCBI Taxonomy" id="1196325"/>
    <lineage>
        <taxon>Bacteria</taxon>
        <taxon>Pseudomonadati</taxon>
        <taxon>Pseudomonadota</taxon>
        <taxon>Gammaproteobacteria</taxon>
        <taxon>Pseudomonadales</taxon>
        <taxon>Pseudomonadaceae</taxon>
        <taxon>Pseudomonas</taxon>
    </lineage>
</organism>
<dbReference type="InterPro" id="IPR004843">
    <property type="entry name" value="Calcineurin-like_PHP"/>
</dbReference>
<gene>
    <name evidence="2" type="ordered locus">T1E_3235</name>
</gene>
<dbReference type="SUPFAM" id="SSF56300">
    <property type="entry name" value="Metallo-dependent phosphatases"/>
    <property type="match status" value="1"/>
</dbReference>
<reference evidence="2" key="1">
    <citation type="submission" date="2012-07" db="EMBL/GenBank/DDBJ databases">
        <title>Metabolic potential of the organic-solvent tolerant Pseudomonas putida DOT-T1E deduced from its annotated genome.</title>
        <authorList>
            <person name="Udaondo Z."/>
            <person name="Molina L."/>
            <person name="Daniels C."/>
            <person name="Gomez M.J."/>
            <person name="Molina-Henares M.A."/>
            <person name="Matilla M.A."/>
            <person name="Roca A."/>
            <person name="Fernandez M."/>
            <person name="Duque E."/>
            <person name="Segura A."/>
            <person name="Ramos J.L."/>
        </authorList>
    </citation>
    <scope>NUCLEOTIDE SEQUENCE</scope>
    <source>
        <strain evidence="2">DOT-T1E</strain>
    </source>
</reference>
<dbReference type="GO" id="GO:0016787">
    <property type="term" value="F:hydrolase activity"/>
    <property type="evidence" value="ECO:0007669"/>
    <property type="project" value="InterPro"/>
</dbReference>
<dbReference type="KEGG" id="ppx:T1E_3235"/>
<proteinExistence type="predicted"/>
<dbReference type="PATRIC" id="fig|1196325.3.peg.3203"/>
<evidence type="ECO:0000259" key="1">
    <source>
        <dbReference type="Pfam" id="PF00149"/>
    </source>
</evidence>
<protein>
    <submittedName>
        <fullName evidence="2">Metallophosphoesterase</fullName>
    </submittedName>
</protein>
<dbReference type="RefSeq" id="WP_014860773.1">
    <property type="nucleotide sequence ID" value="NC_018220.1"/>
</dbReference>
<dbReference type="Proteomes" id="UP000006503">
    <property type="component" value="Chromosome"/>
</dbReference>
<evidence type="ECO:0000313" key="2">
    <source>
        <dbReference type="EMBL" id="AFO49072.1"/>
    </source>
</evidence>
<name>I7BY49_PSEPT</name>
<dbReference type="AlphaFoldDB" id="I7BY49"/>
<dbReference type="InterPro" id="IPR029052">
    <property type="entry name" value="Metallo-depent_PP-like"/>
</dbReference>
<dbReference type="EMBL" id="CP003734">
    <property type="protein sequence ID" value="AFO49072.1"/>
    <property type="molecule type" value="Genomic_DNA"/>
</dbReference>
<dbReference type="PANTHER" id="PTHR37844:SF2">
    <property type="entry name" value="SER_THR PROTEIN PHOSPHATASE SUPERFAMILY (AFU_ORTHOLOGUE AFUA_1G14840)"/>
    <property type="match status" value="1"/>
</dbReference>